<dbReference type="PRINTS" id="PR00786">
    <property type="entry name" value="NEPRILYSIN"/>
</dbReference>
<evidence type="ECO:0000313" key="11">
    <source>
        <dbReference type="EMBL" id="GLS27221.1"/>
    </source>
</evidence>
<proteinExistence type="inferred from homology"/>
<dbReference type="PANTHER" id="PTHR11733:SF167">
    <property type="entry name" value="FI17812P1-RELATED"/>
    <property type="match status" value="1"/>
</dbReference>
<evidence type="ECO:0000256" key="1">
    <source>
        <dbReference type="ARBA" id="ARBA00001947"/>
    </source>
</evidence>
<comment type="similarity">
    <text evidence="2">Belongs to the peptidase M13 family.</text>
</comment>
<dbReference type="SUPFAM" id="SSF55486">
    <property type="entry name" value="Metalloproteases ('zincins'), catalytic domain"/>
    <property type="match status" value="1"/>
</dbReference>
<dbReference type="GO" id="GO:0046872">
    <property type="term" value="F:metal ion binding"/>
    <property type="evidence" value="ECO:0007669"/>
    <property type="project" value="UniProtKB-KW"/>
</dbReference>
<name>A0AA37TBD3_9GAMM</name>
<dbReference type="CDD" id="cd08662">
    <property type="entry name" value="M13"/>
    <property type="match status" value="1"/>
</dbReference>
<comment type="cofactor">
    <cofactor evidence="1">
        <name>Zn(2+)</name>
        <dbReference type="ChEBI" id="CHEBI:29105"/>
    </cofactor>
</comment>
<feature type="coiled-coil region" evidence="8">
    <location>
        <begin position="84"/>
        <end position="111"/>
    </location>
</feature>
<dbReference type="Pfam" id="PF05649">
    <property type="entry name" value="Peptidase_M13_N"/>
    <property type="match status" value="1"/>
</dbReference>
<dbReference type="GO" id="GO:0004222">
    <property type="term" value="F:metalloendopeptidase activity"/>
    <property type="evidence" value="ECO:0007669"/>
    <property type="project" value="InterPro"/>
</dbReference>
<evidence type="ECO:0000313" key="12">
    <source>
        <dbReference type="Proteomes" id="UP001156870"/>
    </source>
</evidence>
<evidence type="ECO:0000256" key="4">
    <source>
        <dbReference type="ARBA" id="ARBA00022723"/>
    </source>
</evidence>
<dbReference type="RefSeq" id="WP_232595174.1">
    <property type="nucleotide sequence ID" value="NZ_BSPD01000067.1"/>
</dbReference>
<dbReference type="GO" id="GO:0005886">
    <property type="term" value="C:plasma membrane"/>
    <property type="evidence" value="ECO:0007669"/>
    <property type="project" value="TreeGrafter"/>
</dbReference>
<dbReference type="Proteomes" id="UP001156870">
    <property type="component" value="Unassembled WGS sequence"/>
</dbReference>
<evidence type="ECO:0000256" key="8">
    <source>
        <dbReference type="SAM" id="Coils"/>
    </source>
</evidence>
<dbReference type="AlphaFoldDB" id="A0AA37TBD3"/>
<sequence>MLNPLFARRARRWLLIPALSASFITGCGGPVKNDTQMTSGIVTENIDSTVRPQDDLFLHVNGGWLKTAEIPSDKSYYGSFAILRDNTEEDVKAILDELVTLEEKNAEQQKVAALYGSYMDEAAIEVRGMAPYQALIKPIDAINTQDDLVAFLTTPWVQGGSSPLSVSVYSDKKDPNTNVVYVYQSGLSLPDESYYFDESEKGQTIIKQYRQHLVNMFTLVNATNPELQADTVLAVETRIAKGHWSRVESRDAVKTYNPKTIDELKAMAPNWPWDEYLQGLGVAGQSRYIVGMPSYVEHFNNELVKLMSLDEWKVYLKWQALTGIANYLPKAVKDENFDFFSRKLSGVKEPSERWKEGLRLTNRHLGEALGQVYVAKHFPPEAKARMVELVENLREAYRQGILGLEWMGEETKQQAIDKLQKFTPKIGYPDKWKDYAGLELKDDDLVGNIIAASEFSFKEDVEKLGKPVDRDEWHMSPQTVNAYYNPIMNEIVFPAAILQPPFFDLNADDAVNYGAIGGVIGHEMGHGFDDQGSRYNGNGELKNWWKDQDLSAFKSRTKLLVNQYAAFEPEDGLFVNGELTLGENIGDLSGLTIAHKAYELSLKNEEAPVLDGLSGEQRFFFGWAQAFSAKYTPERLRNMIKTDPHSPAQYRVNGVVRNMPEFIEAFDVKESDGLYLPENERVKIW</sequence>
<organism evidence="11 12">
    <name type="scientific">Marinibactrum halimedae</name>
    <dbReference type="NCBI Taxonomy" id="1444977"/>
    <lineage>
        <taxon>Bacteria</taxon>
        <taxon>Pseudomonadati</taxon>
        <taxon>Pseudomonadota</taxon>
        <taxon>Gammaproteobacteria</taxon>
        <taxon>Cellvibrionales</taxon>
        <taxon>Cellvibrionaceae</taxon>
        <taxon>Marinibactrum</taxon>
    </lineage>
</organism>
<reference evidence="11 12" key="1">
    <citation type="journal article" date="2014" name="Int. J. Syst. Evol. Microbiol.">
        <title>Complete genome sequence of Corynebacterium casei LMG S-19264T (=DSM 44701T), isolated from a smear-ripened cheese.</title>
        <authorList>
            <consortium name="US DOE Joint Genome Institute (JGI-PGF)"/>
            <person name="Walter F."/>
            <person name="Albersmeier A."/>
            <person name="Kalinowski J."/>
            <person name="Ruckert C."/>
        </authorList>
    </citation>
    <scope>NUCLEOTIDE SEQUENCE [LARGE SCALE GENOMIC DNA]</scope>
    <source>
        <strain evidence="11 12">NBRC 110095</strain>
    </source>
</reference>
<dbReference type="InterPro" id="IPR042089">
    <property type="entry name" value="Peptidase_M13_dom_2"/>
</dbReference>
<dbReference type="InterPro" id="IPR000718">
    <property type="entry name" value="Peptidase_M13"/>
</dbReference>
<evidence type="ECO:0000256" key="3">
    <source>
        <dbReference type="ARBA" id="ARBA00022670"/>
    </source>
</evidence>
<evidence type="ECO:0000256" key="6">
    <source>
        <dbReference type="ARBA" id="ARBA00022833"/>
    </source>
</evidence>
<dbReference type="InterPro" id="IPR024079">
    <property type="entry name" value="MetalloPept_cat_dom_sf"/>
</dbReference>
<keyword evidence="3" id="KW-0645">Protease</keyword>
<evidence type="ECO:0000256" key="7">
    <source>
        <dbReference type="ARBA" id="ARBA00023049"/>
    </source>
</evidence>
<dbReference type="Gene3D" id="1.10.1380.10">
    <property type="entry name" value="Neutral endopeptidase , domain2"/>
    <property type="match status" value="1"/>
</dbReference>
<dbReference type="EMBL" id="BSPD01000067">
    <property type="protein sequence ID" value="GLS27221.1"/>
    <property type="molecule type" value="Genomic_DNA"/>
</dbReference>
<evidence type="ECO:0000256" key="2">
    <source>
        <dbReference type="ARBA" id="ARBA00007357"/>
    </source>
</evidence>
<dbReference type="PROSITE" id="PS51885">
    <property type="entry name" value="NEPRILYSIN"/>
    <property type="match status" value="1"/>
</dbReference>
<dbReference type="GO" id="GO:0016485">
    <property type="term" value="P:protein processing"/>
    <property type="evidence" value="ECO:0007669"/>
    <property type="project" value="TreeGrafter"/>
</dbReference>
<keyword evidence="5" id="KW-0378">Hydrolase</keyword>
<feature type="domain" description="Peptidase M13 C-terminal" evidence="9">
    <location>
        <begin position="481"/>
        <end position="681"/>
    </location>
</feature>
<feature type="domain" description="Peptidase M13 N-terminal" evidence="10">
    <location>
        <begin position="52"/>
        <end position="429"/>
    </location>
</feature>
<keyword evidence="6" id="KW-0862">Zinc</keyword>
<evidence type="ECO:0000259" key="10">
    <source>
        <dbReference type="Pfam" id="PF05649"/>
    </source>
</evidence>
<keyword evidence="12" id="KW-1185">Reference proteome</keyword>
<dbReference type="Gene3D" id="3.40.390.10">
    <property type="entry name" value="Collagenase (Catalytic Domain)"/>
    <property type="match status" value="1"/>
</dbReference>
<keyword evidence="7" id="KW-0482">Metalloprotease</keyword>
<gene>
    <name evidence="11" type="primary">pepO</name>
    <name evidence="11" type="ORF">GCM10007877_29400</name>
</gene>
<accession>A0AA37TBD3</accession>
<keyword evidence="8" id="KW-0175">Coiled coil</keyword>
<comment type="caution">
    <text evidence="11">The sequence shown here is derived from an EMBL/GenBank/DDBJ whole genome shotgun (WGS) entry which is preliminary data.</text>
</comment>
<dbReference type="PANTHER" id="PTHR11733">
    <property type="entry name" value="ZINC METALLOPROTEASE FAMILY M13 NEPRILYSIN-RELATED"/>
    <property type="match status" value="1"/>
</dbReference>
<protein>
    <submittedName>
        <fullName evidence="11">Peptidase M13</fullName>
    </submittedName>
</protein>
<dbReference type="InterPro" id="IPR018497">
    <property type="entry name" value="Peptidase_M13_C"/>
</dbReference>
<evidence type="ECO:0000256" key="5">
    <source>
        <dbReference type="ARBA" id="ARBA00022801"/>
    </source>
</evidence>
<evidence type="ECO:0000259" key="9">
    <source>
        <dbReference type="Pfam" id="PF01431"/>
    </source>
</evidence>
<keyword evidence="4" id="KW-0479">Metal-binding</keyword>
<dbReference type="Pfam" id="PF01431">
    <property type="entry name" value="Peptidase_M13"/>
    <property type="match status" value="1"/>
</dbReference>
<dbReference type="InterPro" id="IPR008753">
    <property type="entry name" value="Peptidase_M13_N"/>
</dbReference>